<reference evidence="6 7" key="1">
    <citation type="submission" date="2017-05" db="EMBL/GenBank/DDBJ databases">
        <title>Vagococcus spp. assemblies.</title>
        <authorList>
            <person name="Gulvik C.A."/>
        </authorList>
    </citation>
    <scope>NUCLEOTIDE SEQUENCE [LARGE SCALE GENOMIC DNA]</scope>
    <source>
        <strain evidence="6 7">CCUG 41755</strain>
    </source>
</reference>
<dbReference type="Proteomes" id="UP000287101">
    <property type="component" value="Unassembled WGS sequence"/>
</dbReference>
<evidence type="ECO:0000256" key="3">
    <source>
        <dbReference type="ARBA" id="ARBA00023125"/>
    </source>
</evidence>
<evidence type="ECO:0000256" key="4">
    <source>
        <dbReference type="ARBA" id="ARBA00023163"/>
    </source>
</evidence>
<keyword evidence="7" id="KW-1185">Reference proteome</keyword>
<keyword evidence="2" id="KW-0805">Transcription regulation</keyword>
<dbReference type="PANTHER" id="PTHR30126">
    <property type="entry name" value="HTH-TYPE TRANSCRIPTIONAL REGULATOR"/>
    <property type="match status" value="1"/>
</dbReference>
<dbReference type="AlphaFoldDB" id="A0A430AD17"/>
<keyword evidence="4" id="KW-0804">Transcription</keyword>
<dbReference type="Gene3D" id="1.10.10.10">
    <property type="entry name" value="Winged helix-like DNA-binding domain superfamily/Winged helix DNA-binding domain"/>
    <property type="match status" value="1"/>
</dbReference>
<dbReference type="InterPro" id="IPR036390">
    <property type="entry name" value="WH_DNA-bd_sf"/>
</dbReference>
<organism evidence="6 7">
    <name type="scientific">Vagococcus fessus</name>
    <dbReference type="NCBI Taxonomy" id="120370"/>
    <lineage>
        <taxon>Bacteria</taxon>
        <taxon>Bacillati</taxon>
        <taxon>Bacillota</taxon>
        <taxon>Bacilli</taxon>
        <taxon>Lactobacillales</taxon>
        <taxon>Enterococcaceae</taxon>
        <taxon>Vagococcus</taxon>
    </lineage>
</organism>
<dbReference type="InterPro" id="IPR036388">
    <property type="entry name" value="WH-like_DNA-bd_sf"/>
</dbReference>
<proteinExistence type="inferred from homology"/>
<dbReference type="SUPFAM" id="SSF46785">
    <property type="entry name" value="Winged helix' DNA-binding domain"/>
    <property type="match status" value="1"/>
</dbReference>
<evidence type="ECO:0000256" key="2">
    <source>
        <dbReference type="ARBA" id="ARBA00023015"/>
    </source>
</evidence>
<dbReference type="EMBL" id="NGJY01000001">
    <property type="protein sequence ID" value="RSU05115.1"/>
    <property type="molecule type" value="Genomic_DNA"/>
</dbReference>
<dbReference type="CDD" id="cd05466">
    <property type="entry name" value="PBP2_LTTR_substrate"/>
    <property type="match status" value="1"/>
</dbReference>
<gene>
    <name evidence="6" type="ORF">CBF31_03620</name>
</gene>
<comment type="similarity">
    <text evidence="1">Belongs to the LysR transcriptional regulatory family.</text>
</comment>
<dbReference type="InterPro" id="IPR005119">
    <property type="entry name" value="LysR_subst-bd"/>
</dbReference>
<evidence type="ECO:0000313" key="6">
    <source>
        <dbReference type="EMBL" id="RSU05115.1"/>
    </source>
</evidence>
<dbReference type="GO" id="GO:0000976">
    <property type="term" value="F:transcription cis-regulatory region binding"/>
    <property type="evidence" value="ECO:0007669"/>
    <property type="project" value="TreeGrafter"/>
</dbReference>
<dbReference type="Gene3D" id="3.40.190.10">
    <property type="entry name" value="Periplasmic binding protein-like II"/>
    <property type="match status" value="2"/>
</dbReference>
<dbReference type="PANTHER" id="PTHR30126:SF40">
    <property type="entry name" value="HTH-TYPE TRANSCRIPTIONAL REGULATOR GLTR"/>
    <property type="match status" value="1"/>
</dbReference>
<sequence length="295" mass="33924">MEIRNLQTFQVVAEELNMTHSAIKLNYSQPTITKHIKSLEDELGTMLLDKKNGKYFLTYAGEELYKRTVNILSEVNLIKTIPTELGRSYVMKLQGHDFYCFNYFMPHLKTMTKEFPAVTFKIDGSSNDDTIGRLLKNEIDIGIVSGNLVSSELETKVIDHENVVLCVNSNLYREHFEIEDYFALYPIVIDQSEYYNYNNFFQHSLTPPRIIDSSSDEVVQEAILNGNMLGIVRSGRLQPLIDSGEIKVVEELTNKEPIQVVMNKSNRNNEYIVSLFNLIADHSLKNSSEKVFQWS</sequence>
<evidence type="ECO:0000256" key="1">
    <source>
        <dbReference type="ARBA" id="ARBA00009437"/>
    </source>
</evidence>
<comment type="caution">
    <text evidence="6">The sequence shown here is derived from an EMBL/GenBank/DDBJ whole genome shotgun (WGS) entry which is preliminary data.</text>
</comment>
<dbReference type="PRINTS" id="PR00039">
    <property type="entry name" value="HTHLYSR"/>
</dbReference>
<dbReference type="PROSITE" id="PS50931">
    <property type="entry name" value="HTH_LYSR"/>
    <property type="match status" value="1"/>
</dbReference>
<protein>
    <recommendedName>
        <fullName evidence="5">HTH lysR-type domain-containing protein</fullName>
    </recommendedName>
</protein>
<dbReference type="RefSeq" id="WP_126831002.1">
    <property type="nucleotide sequence ID" value="NZ_CBCRYB010000003.1"/>
</dbReference>
<dbReference type="Pfam" id="PF03466">
    <property type="entry name" value="LysR_substrate"/>
    <property type="match status" value="1"/>
</dbReference>
<dbReference type="Pfam" id="PF00126">
    <property type="entry name" value="HTH_1"/>
    <property type="match status" value="1"/>
</dbReference>
<dbReference type="SUPFAM" id="SSF53850">
    <property type="entry name" value="Periplasmic binding protein-like II"/>
    <property type="match status" value="1"/>
</dbReference>
<accession>A0A430AD17</accession>
<dbReference type="GO" id="GO:0003700">
    <property type="term" value="F:DNA-binding transcription factor activity"/>
    <property type="evidence" value="ECO:0007669"/>
    <property type="project" value="InterPro"/>
</dbReference>
<keyword evidence="3" id="KW-0238">DNA-binding</keyword>
<dbReference type="InterPro" id="IPR000847">
    <property type="entry name" value="LysR_HTH_N"/>
</dbReference>
<evidence type="ECO:0000259" key="5">
    <source>
        <dbReference type="PROSITE" id="PS50931"/>
    </source>
</evidence>
<feature type="domain" description="HTH lysR-type" evidence="5">
    <location>
        <begin position="1"/>
        <end position="58"/>
    </location>
</feature>
<name>A0A430AD17_9ENTE</name>
<dbReference type="OrthoDB" id="9785745at2"/>
<evidence type="ECO:0000313" key="7">
    <source>
        <dbReference type="Proteomes" id="UP000287101"/>
    </source>
</evidence>